<gene>
    <name evidence="2" type="ORF">Zmor_000728</name>
</gene>
<reference evidence="2" key="1">
    <citation type="journal article" date="2023" name="G3 (Bethesda)">
        <title>Whole genome assemblies of Zophobas morio and Tenebrio molitor.</title>
        <authorList>
            <person name="Kaur S."/>
            <person name="Stinson S.A."/>
            <person name="diCenzo G.C."/>
        </authorList>
    </citation>
    <scope>NUCLEOTIDE SEQUENCE</scope>
    <source>
        <strain evidence="2">QUZm001</strain>
    </source>
</reference>
<evidence type="ECO:0000256" key="1">
    <source>
        <dbReference type="SAM" id="MobiDB-lite"/>
    </source>
</evidence>
<organism evidence="2 3">
    <name type="scientific">Zophobas morio</name>
    <dbReference type="NCBI Taxonomy" id="2755281"/>
    <lineage>
        <taxon>Eukaryota</taxon>
        <taxon>Metazoa</taxon>
        <taxon>Ecdysozoa</taxon>
        <taxon>Arthropoda</taxon>
        <taxon>Hexapoda</taxon>
        <taxon>Insecta</taxon>
        <taxon>Pterygota</taxon>
        <taxon>Neoptera</taxon>
        <taxon>Endopterygota</taxon>
        <taxon>Coleoptera</taxon>
        <taxon>Polyphaga</taxon>
        <taxon>Cucujiformia</taxon>
        <taxon>Tenebrionidae</taxon>
        <taxon>Zophobas</taxon>
    </lineage>
</organism>
<evidence type="ECO:0008006" key="4">
    <source>
        <dbReference type="Google" id="ProtNLM"/>
    </source>
</evidence>
<dbReference type="PANTHER" id="PTHR33223">
    <property type="entry name" value="CCHC-TYPE DOMAIN-CONTAINING PROTEIN"/>
    <property type="match status" value="1"/>
</dbReference>
<dbReference type="PANTHER" id="PTHR33223:SF6">
    <property type="entry name" value="CCHC-TYPE DOMAIN-CONTAINING PROTEIN"/>
    <property type="match status" value="1"/>
</dbReference>
<dbReference type="AlphaFoldDB" id="A0AA38IWX6"/>
<protein>
    <recommendedName>
        <fullName evidence="4">Retrotransposon gag domain-containing protein</fullName>
    </recommendedName>
</protein>
<evidence type="ECO:0000313" key="2">
    <source>
        <dbReference type="EMBL" id="KAJ3665222.1"/>
    </source>
</evidence>
<dbReference type="EMBL" id="JALNTZ010000001">
    <property type="protein sequence ID" value="KAJ3665222.1"/>
    <property type="molecule type" value="Genomic_DNA"/>
</dbReference>
<feature type="region of interest" description="Disordered" evidence="1">
    <location>
        <begin position="288"/>
        <end position="314"/>
    </location>
</feature>
<sequence length="330" mass="37686">MADFTLKDLKELIPTYDGEQATLYDFIEAVNFAFENVQDEHRNALLFVVKSKLTSSARRFISSRQLNNWEDIRQLLIGHYGDCRDTEGLLRDLTSCYQKPNELPRNFVQRIEDLLTKIRSSVALNNDLNIGARNALNASHEKIALKTFLAGLSEPLGSVLRSQKPNSLEQAEQFLIEEENITYLKNFKLSKPPPIKSMNNKIVPKENYQSSSSTTNFRMCSYCKKTGHTIGSCYKRPQNQLNQPGPSGMQFNANRRIENNLPNPANAQNQRNRNNLPQRPSVIQYAGRNNATNHHLNCKRDTENTGKPESLNFEPEISETQEELFATTEF</sequence>
<feature type="compositionally biased region" description="Low complexity" evidence="1">
    <location>
        <begin position="259"/>
        <end position="277"/>
    </location>
</feature>
<evidence type="ECO:0000313" key="3">
    <source>
        <dbReference type="Proteomes" id="UP001168821"/>
    </source>
</evidence>
<feature type="region of interest" description="Disordered" evidence="1">
    <location>
        <begin position="258"/>
        <end position="277"/>
    </location>
</feature>
<proteinExistence type="predicted"/>
<name>A0AA38IWX6_9CUCU</name>
<keyword evidence="3" id="KW-1185">Reference proteome</keyword>
<accession>A0AA38IWX6</accession>
<comment type="caution">
    <text evidence="2">The sequence shown here is derived from an EMBL/GenBank/DDBJ whole genome shotgun (WGS) entry which is preliminary data.</text>
</comment>
<dbReference type="Proteomes" id="UP001168821">
    <property type="component" value="Unassembled WGS sequence"/>
</dbReference>